<gene>
    <name evidence="4" type="ORF">DO021_16605</name>
    <name evidence="3" type="ORF">EYB58_18380</name>
</gene>
<dbReference type="Proteomes" id="UP000248798">
    <property type="component" value="Unassembled WGS sequence"/>
</dbReference>
<dbReference type="InterPro" id="IPR007712">
    <property type="entry name" value="RelE/ParE_toxin"/>
</dbReference>
<evidence type="ECO:0000313" key="6">
    <source>
        <dbReference type="Proteomes" id="UP000293902"/>
    </source>
</evidence>
<evidence type="ECO:0000313" key="5">
    <source>
        <dbReference type="Proteomes" id="UP000248798"/>
    </source>
</evidence>
<dbReference type="InterPro" id="IPR035093">
    <property type="entry name" value="RelE/ParE_toxin_dom_sf"/>
</dbReference>
<protein>
    <submittedName>
        <fullName evidence="3">Type II toxin-antitoxin system RelE/ParE family toxin</fullName>
    </submittedName>
    <submittedName>
        <fullName evidence="4">Type II toxin-antitoxin system mRNA interferase toxin, RelE/StbE family</fullName>
    </submittedName>
</protein>
<reference evidence="3 6" key="2">
    <citation type="submission" date="2019-02" db="EMBL/GenBank/DDBJ databases">
        <title>Complete genome sequence of Desulfobacter hydrogenophilus AcRS1.</title>
        <authorList>
            <person name="Marietou A."/>
            <person name="Lund M.B."/>
            <person name="Marshall I.P.G."/>
            <person name="Schreiber L."/>
            <person name="Jorgensen B."/>
        </authorList>
    </citation>
    <scope>NUCLEOTIDE SEQUENCE [LARGE SCALE GENOMIC DNA]</scope>
    <source>
        <strain evidence="3 6">AcRS1</strain>
    </source>
</reference>
<comment type="similarity">
    <text evidence="1">Belongs to the RelE toxin family.</text>
</comment>
<dbReference type="AlphaFoldDB" id="A0A328F866"/>
<keyword evidence="6" id="KW-1185">Reference proteome</keyword>
<dbReference type="RefSeq" id="WP_111958708.1">
    <property type="nucleotide sequence ID" value="NZ_CP036313.1"/>
</dbReference>
<dbReference type="Gene3D" id="3.30.2310.20">
    <property type="entry name" value="RelE-like"/>
    <property type="match status" value="1"/>
</dbReference>
<evidence type="ECO:0000256" key="2">
    <source>
        <dbReference type="ARBA" id="ARBA00022649"/>
    </source>
</evidence>
<dbReference type="Proteomes" id="UP000293902">
    <property type="component" value="Chromosome"/>
</dbReference>
<dbReference type="PANTHER" id="PTHR35601">
    <property type="entry name" value="TOXIN RELE"/>
    <property type="match status" value="1"/>
</dbReference>
<name>A0A328F866_9BACT</name>
<dbReference type="NCBIfam" id="TIGR02385">
    <property type="entry name" value="RelE_StbE"/>
    <property type="match status" value="1"/>
</dbReference>
<dbReference type="Pfam" id="PF05016">
    <property type="entry name" value="ParE_toxin"/>
    <property type="match status" value="1"/>
</dbReference>
<proteinExistence type="inferred from homology"/>
<accession>A0A328F866</accession>
<organism evidence="4 5">
    <name type="scientific">Desulfobacter hydrogenophilus</name>
    <dbReference type="NCBI Taxonomy" id="2291"/>
    <lineage>
        <taxon>Bacteria</taxon>
        <taxon>Pseudomonadati</taxon>
        <taxon>Thermodesulfobacteriota</taxon>
        <taxon>Desulfobacteria</taxon>
        <taxon>Desulfobacterales</taxon>
        <taxon>Desulfobacteraceae</taxon>
        <taxon>Desulfobacter</taxon>
    </lineage>
</organism>
<dbReference type="PANTHER" id="PTHR35601:SF1">
    <property type="entry name" value="TOXIN RELE"/>
    <property type="match status" value="1"/>
</dbReference>
<dbReference type="EMBL" id="CP036313">
    <property type="protein sequence ID" value="QBH15644.1"/>
    <property type="molecule type" value="Genomic_DNA"/>
</dbReference>
<dbReference type="EMBL" id="QLNI01000036">
    <property type="protein sequence ID" value="RAM00884.1"/>
    <property type="molecule type" value="Genomic_DNA"/>
</dbReference>
<evidence type="ECO:0000313" key="3">
    <source>
        <dbReference type="EMBL" id="QBH15644.1"/>
    </source>
</evidence>
<dbReference type="OrthoDB" id="5471511at2"/>
<dbReference type="SUPFAM" id="SSF143011">
    <property type="entry name" value="RelE-like"/>
    <property type="match status" value="1"/>
</dbReference>
<keyword evidence="2" id="KW-1277">Toxin-antitoxin system</keyword>
<reference evidence="4 5" key="1">
    <citation type="submission" date="2018-06" db="EMBL/GenBank/DDBJ databases">
        <title>Complete Genome Sequence of Desulfobacter hydrogenophilus (DSM3380).</title>
        <authorList>
            <person name="Marietou A."/>
            <person name="Schreiber L."/>
            <person name="Marshall I."/>
            <person name="Jorgensen B."/>
        </authorList>
    </citation>
    <scope>NUCLEOTIDE SEQUENCE [LARGE SCALE GENOMIC DNA]</scope>
    <source>
        <strain evidence="4 5">DSM 3380</strain>
    </source>
</reference>
<sequence>MSVAQFQKDAEKELARIDRQQAKRTLRYLFERIATEEDPKRFGDGLKSNLASLWKYRIGDYRIIYEIQDVVVKVVVVRIGHRRDVYKF</sequence>
<evidence type="ECO:0000256" key="1">
    <source>
        <dbReference type="ARBA" id="ARBA00006226"/>
    </source>
</evidence>
<evidence type="ECO:0000313" key="4">
    <source>
        <dbReference type="EMBL" id="RAM00884.1"/>
    </source>
</evidence>